<dbReference type="Proteomes" id="UP000678228">
    <property type="component" value="Unassembled WGS sequence"/>
</dbReference>
<keyword evidence="1" id="KW-0472">Membrane</keyword>
<accession>A0A940X0F7</accession>
<reference evidence="3" key="1">
    <citation type="submission" date="2021-03" db="EMBL/GenBank/DDBJ databases">
        <title>Bacillus suaedae sp. nov., isolated from Suaeda aralocaspica.</title>
        <authorList>
            <person name="Lei R.F.R."/>
        </authorList>
    </citation>
    <scope>NUCLEOTIDE SEQUENCE</scope>
    <source>
        <strain evidence="3">YZJH907-2</strain>
    </source>
</reference>
<evidence type="ECO:0000256" key="1">
    <source>
        <dbReference type="SAM" id="Phobius"/>
    </source>
</evidence>
<dbReference type="RefSeq" id="WP_210598527.1">
    <property type="nucleotide sequence ID" value="NZ_JAGKSQ010000007.1"/>
</dbReference>
<keyword evidence="1" id="KW-0812">Transmembrane</keyword>
<dbReference type="Pfam" id="PF13559">
    <property type="entry name" value="DUF4129"/>
    <property type="match status" value="1"/>
</dbReference>
<keyword evidence="4" id="KW-1185">Reference proteome</keyword>
<proteinExistence type="predicted"/>
<comment type="caution">
    <text evidence="3">The sequence shown here is derived from an EMBL/GenBank/DDBJ whole genome shotgun (WGS) entry which is preliminary data.</text>
</comment>
<feature type="domain" description="Protein-glutamine gamma-glutamyltransferase-like C-terminal" evidence="2">
    <location>
        <begin position="127"/>
        <end position="192"/>
    </location>
</feature>
<dbReference type="EMBL" id="JAGKSQ010000007">
    <property type="protein sequence ID" value="MBP3952671.1"/>
    <property type="molecule type" value="Genomic_DNA"/>
</dbReference>
<name>A0A940X0F7_9BACI</name>
<sequence length="212" mass="25167">MAARDELEAILSKEEYTQYYDQSQGFFAKWIGKAWTWFLDQLAKLFPAIERSSGVPGMVYVVAVVVVVVVLAIVLFLISRNIKRRHDFRENKPLQSMNEINWSSSMHMDELRKREQAGDYKSSTRHLFLALLLHFHENKWLEARIWKTNWEYYDELQKVDQQAASMFNDVALLFDKVTYGEHIVTENEYMHYRGKVMEWLDSNLQTSNQKEE</sequence>
<feature type="transmembrane region" description="Helical" evidence="1">
    <location>
        <begin position="57"/>
        <end position="78"/>
    </location>
</feature>
<dbReference type="AlphaFoldDB" id="A0A940X0F7"/>
<keyword evidence="1" id="KW-1133">Transmembrane helix</keyword>
<evidence type="ECO:0000259" key="2">
    <source>
        <dbReference type="Pfam" id="PF13559"/>
    </source>
</evidence>
<evidence type="ECO:0000313" key="3">
    <source>
        <dbReference type="EMBL" id="MBP3952671.1"/>
    </source>
</evidence>
<organism evidence="3 4">
    <name type="scientific">Halalkalibacter suaedae</name>
    <dbReference type="NCBI Taxonomy" id="2822140"/>
    <lineage>
        <taxon>Bacteria</taxon>
        <taxon>Bacillati</taxon>
        <taxon>Bacillota</taxon>
        <taxon>Bacilli</taxon>
        <taxon>Bacillales</taxon>
        <taxon>Bacillaceae</taxon>
        <taxon>Halalkalibacter</taxon>
    </lineage>
</organism>
<protein>
    <submittedName>
        <fullName evidence="3">DUF4129 domain-containing protein</fullName>
    </submittedName>
</protein>
<gene>
    <name evidence="3" type="ORF">J7W16_16240</name>
</gene>
<dbReference type="InterPro" id="IPR025403">
    <property type="entry name" value="TgpA-like_C"/>
</dbReference>
<evidence type="ECO:0000313" key="4">
    <source>
        <dbReference type="Proteomes" id="UP000678228"/>
    </source>
</evidence>